<reference evidence="3" key="1">
    <citation type="journal article" date="2019" name="Int. J. Syst. Evol. Microbiol.">
        <title>The Global Catalogue of Microorganisms (GCM) 10K type strain sequencing project: providing services to taxonomists for standard genome sequencing and annotation.</title>
        <authorList>
            <consortium name="The Broad Institute Genomics Platform"/>
            <consortium name="The Broad Institute Genome Sequencing Center for Infectious Disease"/>
            <person name="Wu L."/>
            <person name="Ma J."/>
        </authorList>
    </citation>
    <scope>NUCLEOTIDE SEQUENCE [LARGE SCALE GENOMIC DNA]</scope>
    <source>
        <strain evidence="3">CCUG 63682</strain>
    </source>
</reference>
<feature type="chain" id="PRO_5045102426" evidence="1">
    <location>
        <begin position="21"/>
        <end position="118"/>
    </location>
</feature>
<evidence type="ECO:0000313" key="2">
    <source>
        <dbReference type="EMBL" id="MFC4723313.1"/>
    </source>
</evidence>
<evidence type="ECO:0000313" key="3">
    <source>
        <dbReference type="Proteomes" id="UP001595953"/>
    </source>
</evidence>
<proteinExistence type="predicted"/>
<accession>A0ABV9N8N7</accession>
<dbReference type="RefSeq" id="WP_387964592.1">
    <property type="nucleotide sequence ID" value="NZ_JBHSGP010000014.1"/>
</dbReference>
<evidence type="ECO:0000256" key="1">
    <source>
        <dbReference type="SAM" id="SignalP"/>
    </source>
</evidence>
<keyword evidence="3" id="KW-1185">Reference proteome</keyword>
<comment type="caution">
    <text evidence="2">The sequence shown here is derived from an EMBL/GenBank/DDBJ whole genome shotgun (WGS) entry which is preliminary data.</text>
</comment>
<dbReference type="EMBL" id="JBHSGP010000014">
    <property type="protein sequence ID" value="MFC4723313.1"/>
    <property type="molecule type" value="Genomic_DNA"/>
</dbReference>
<protein>
    <submittedName>
        <fullName evidence="2">Uncharacterized protein</fullName>
    </submittedName>
</protein>
<keyword evidence="1" id="KW-0732">Signal</keyword>
<name>A0ABV9N8N7_9FLAO</name>
<feature type="signal peptide" evidence="1">
    <location>
        <begin position="1"/>
        <end position="20"/>
    </location>
</feature>
<sequence length="118" mass="13498">MIQKSILILIVLSLSLTSFAFSNANEANQDTTTIIGEYEGHEDYGYNFITTRADDDSEYTITFQKVNDDVLAQFNLKSDELIGTKFRITYKVKLVVTKDENGFDDEYEIYTITALEKL</sequence>
<gene>
    <name evidence="2" type="ORF">ACFO5O_13335</name>
</gene>
<organism evidence="2 3">
    <name type="scientific">Geojedonia litorea</name>
    <dbReference type="NCBI Taxonomy" id="1268269"/>
    <lineage>
        <taxon>Bacteria</taxon>
        <taxon>Pseudomonadati</taxon>
        <taxon>Bacteroidota</taxon>
        <taxon>Flavobacteriia</taxon>
        <taxon>Flavobacteriales</taxon>
        <taxon>Flavobacteriaceae</taxon>
        <taxon>Geojedonia</taxon>
    </lineage>
</organism>
<dbReference type="Proteomes" id="UP001595953">
    <property type="component" value="Unassembled WGS sequence"/>
</dbReference>